<dbReference type="Proteomes" id="UP000230564">
    <property type="component" value="Unassembled WGS sequence"/>
</dbReference>
<evidence type="ECO:0008006" key="4">
    <source>
        <dbReference type="Google" id="ProtNLM"/>
    </source>
</evidence>
<name>A0A2H0ND33_9BACT</name>
<dbReference type="AlphaFoldDB" id="A0A2H0ND33"/>
<evidence type="ECO:0000313" key="3">
    <source>
        <dbReference type="Proteomes" id="UP000230564"/>
    </source>
</evidence>
<protein>
    <recommendedName>
        <fullName evidence="4">Vitamin K epoxide reductase domain-containing protein</fullName>
    </recommendedName>
</protein>
<keyword evidence="1" id="KW-1133">Transmembrane helix</keyword>
<organism evidence="2 3">
    <name type="scientific">Candidatus Komeilibacteria bacterium CG11_big_fil_rev_8_21_14_0_20_36_20</name>
    <dbReference type="NCBI Taxonomy" id="1974477"/>
    <lineage>
        <taxon>Bacteria</taxon>
        <taxon>Candidatus Komeiliibacteriota</taxon>
    </lineage>
</organism>
<accession>A0A2H0ND33</accession>
<sequence length="78" mass="8714">MKKIALAQFIILLAGNLFAWFNFFRELNNWLQGRACTTGCAAGLVNPFLTPCFYGAMVFAIALVVSIIMLRKVNKANR</sequence>
<dbReference type="EMBL" id="PCWQ01000009">
    <property type="protein sequence ID" value="PIR06797.1"/>
    <property type="molecule type" value="Genomic_DNA"/>
</dbReference>
<gene>
    <name evidence="2" type="ORF">COV55_02395</name>
</gene>
<evidence type="ECO:0000256" key="1">
    <source>
        <dbReference type="SAM" id="Phobius"/>
    </source>
</evidence>
<proteinExistence type="predicted"/>
<feature type="transmembrane region" description="Helical" evidence="1">
    <location>
        <begin position="53"/>
        <end position="70"/>
    </location>
</feature>
<comment type="caution">
    <text evidence="2">The sequence shown here is derived from an EMBL/GenBank/DDBJ whole genome shotgun (WGS) entry which is preliminary data.</text>
</comment>
<keyword evidence="1" id="KW-0812">Transmembrane</keyword>
<reference evidence="2 3" key="1">
    <citation type="submission" date="2017-09" db="EMBL/GenBank/DDBJ databases">
        <title>Depth-based differentiation of microbial function through sediment-hosted aquifers and enrichment of novel symbionts in the deep terrestrial subsurface.</title>
        <authorList>
            <person name="Probst A.J."/>
            <person name="Ladd B."/>
            <person name="Jarett J.K."/>
            <person name="Geller-Mcgrath D.E."/>
            <person name="Sieber C.M."/>
            <person name="Emerson J.B."/>
            <person name="Anantharaman K."/>
            <person name="Thomas B.C."/>
            <person name="Malmstrom R."/>
            <person name="Stieglmeier M."/>
            <person name="Klingl A."/>
            <person name="Woyke T."/>
            <person name="Ryan C.M."/>
            <person name="Banfield J.F."/>
        </authorList>
    </citation>
    <scope>NUCLEOTIDE SEQUENCE [LARGE SCALE GENOMIC DNA]</scope>
    <source>
        <strain evidence="2">CG11_big_fil_rev_8_21_14_0_20_36_20</strain>
    </source>
</reference>
<evidence type="ECO:0000313" key="2">
    <source>
        <dbReference type="EMBL" id="PIR06797.1"/>
    </source>
</evidence>
<keyword evidence="1" id="KW-0472">Membrane</keyword>